<accession>A0A9X0DLN1</accession>
<dbReference type="Gene3D" id="3.30.559.30">
    <property type="entry name" value="Nonribosomal peptide synthetase, condensation domain"/>
    <property type="match status" value="1"/>
</dbReference>
<evidence type="ECO:0000256" key="1">
    <source>
        <dbReference type="SAM" id="MobiDB-lite"/>
    </source>
</evidence>
<feature type="compositionally biased region" description="Polar residues" evidence="1">
    <location>
        <begin position="39"/>
        <end position="65"/>
    </location>
</feature>
<reference evidence="3" key="1">
    <citation type="submission" date="2022-11" db="EMBL/GenBank/DDBJ databases">
        <title>Genome Resource of Sclerotinia nivalis Strain SnTB1, a Plant Pathogen Isolated from American Ginseng.</title>
        <authorList>
            <person name="Fan S."/>
        </authorList>
    </citation>
    <scope>NUCLEOTIDE SEQUENCE</scope>
    <source>
        <strain evidence="3">SnTB1</strain>
    </source>
</reference>
<evidence type="ECO:0000259" key="2">
    <source>
        <dbReference type="Pfam" id="PF00668"/>
    </source>
</evidence>
<dbReference type="InterPro" id="IPR001242">
    <property type="entry name" value="Condensation_dom"/>
</dbReference>
<sequence length="337" mass="37274">MGVAPFMSHFIKSRDGLSSADRLVPGLEVDQDSVAIQDQILGSPSPQETVNGPGTASSSDTENPNDSIKISSVVSSDINESVDGNMPSSPIQKTLELSFSQDMFWFVWKFLTDKTSLNHTAWARITGKIRIEDFRKGMHEDVRFLQGDNVYNVAEGQTVRVMLLSLSPKEYFFVAGLHPVIADGKFENGLKFWKAEVATLPPPLPILTISKAISRPTLTTYENVKADITIDSETKAKIQALCRQYKTTTFHFYLAVFSALPLRFAPAGDGEDIAIGVGDRNRTEDEMDVIGPFVNLLPLRLRSHAAATFSYSMRDTRDKVFAALAHSQVPFQVLLNK</sequence>
<evidence type="ECO:0000313" key="3">
    <source>
        <dbReference type="EMBL" id="KAJ8068176.1"/>
    </source>
</evidence>
<organism evidence="3 4">
    <name type="scientific">Sclerotinia nivalis</name>
    <dbReference type="NCBI Taxonomy" id="352851"/>
    <lineage>
        <taxon>Eukaryota</taxon>
        <taxon>Fungi</taxon>
        <taxon>Dikarya</taxon>
        <taxon>Ascomycota</taxon>
        <taxon>Pezizomycotina</taxon>
        <taxon>Leotiomycetes</taxon>
        <taxon>Helotiales</taxon>
        <taxon>Sclerotiniaceae</taxon>
        <taxon>Sclerotinia</taxon>
    </lineage>
</organism>
<dbReference type="SUPFAM" id="SSF52777">
    <property type="entry name" value="CoA-dependent acyltransferases"/>
    <property type="match status" value="1"/>
</dbReference>
<comment type="caution">
    <text evidence="3">The sequence shown here is derived from an EMBL/GenBank/DDBJ whole genome shotgun (WGS) entry which is preliminary data.</text>
</comment>
<proteinExistence type="predicted"/>
<dbReference type="EMBL" id="JAPEIS010000003">
    <property type="protein sequence ID" value="KAJ8068176.1"/>
    <property type="molecule type" value="Genomic_DNA"/>
</dbReference>
<dbReference type="Pfam" id="PF00668">
    <property type="entry name" value="Condensation"/>
    <property type="match status" value="1"/>
</dbReference>
<gene>
    <name evidence="3" type="ORF">OCU04_003746</name>
</gene>
<feature type="domain" description="Condensation" evidence="2">
    <location>
        <begin position="187"/>
        <end position="336"/>
    </location>
</feature>
<name>A0A9X0DLN1_9HELO</name>
<dbReference type="OrthoDB" id="4768544at2759"/>
<dbReference type="GO" id="GO:0003824">
    <property type="term" value="F:catalytic activity"/>
    <property type="evidence" value="ECO:0007669"/>
    <property type="project" value="InterPro"/>
</dbReference>
<dbReference type="Proteomes" id="UP001152300">
    <property type="component" value="Unassembled WGS sequence"/>
</dbReference>
<dbReference type="AlphaFoldDB" id="A0A9X0DLN1"/>
<protein>
    <recommendedName>
        <fullName evidence="2">Condensation domain-containing protein</fullName>
    </recommendedName>
</protein>
<feature type="region of interest" description="Disordered" evidence="1">
    <location>
        <begin position="39"/>
        <end position="67"/>
    </location>
</feature>
<keyword evidence="4" id="KW-1185">Reference proteome</keyword>
<evidence type="ECO:0000313" key="4">
    <source>
        <dbReference type="Proteomes" id="UP001152300"/>
    </source>
</evidence>